<accession>A0A6A7YGL6</accession>
<dbReference type="InterPro" id="IPR012902">
    <property type="entry name" value="N_methyl_site"/>
</dbReference>
<dbReference type="GO" id="GO:0044096">
    <property type="term" value="C:type IV pilus"/>
    <property type="evidence" value="ECO:0007669"/>
    <property type="project" value="TreeGrafter"/>
</dbReference>
<dbReference type="SUPFAM" id="SSF54523">
    <property type="entry name" value="Pili subunits"/>
    <property type="match status" value="1"/>
</dbReference>
<evidence type="ECO:0000313" key="8">
    <source>
        <dbReference type="Proteomes" id="UP000466863"/>
    </source>
</evidence>
<reference evidence="7 8" key="1">
    <citation type="submission" date="2019-10" db="EMBL/GenBank/DDBJ databases">
        <title>Evaluation of single-gene subtyping targets for Pseudomonas.</title>
        <authorList>
            <person name="Reichler S.J."/>
            <person name="Orsi R.H."/>
            <person name="Wiedmann M."/>
            <person name="Martin N.H."/>
            <person name="Murphy S.I."/>
        </authorList>
    </citation>
    <scope>NUCLEOTIDE SEQUENCE [LARGE SCALE GENOMIC DNA]</scope>
    <source>
        <strain evidence="6 8">FSL R10-1876</strain>
        <strain evidence="5 9">FSL R10-3254</strain>
        <strain evidence="4 7">FSL R10-3257</strain>
    </source>
</reference>
<evidence type="ECO:0000313" key="4">
    <source>
        <dbReference type="EMBL" id="MQT49441.1"/>
    </source>
</evidence>
<dbReference type="Proteomes" id="UP000466863">
    <property type="component" value="Unassembled WGS sequence"/>
</dbReference>
<dbReference type="InterPro" id="IPR045584">
    <property type="entry name" value="Pilin-like"/>
</dbReference>
<gene>
    <name evidence="6" type="ORF">GHO28_06725</name>
    <name evidence="5" type="ORF">GHO39_03870</name>
    <name evidence="4" type="ORF">GHO40_22330</name>
</gene>
<evidence type="ECO:0000256" key="1">
    <source>
        <dbReference type="ARBA" id="ARBA00005233"/>
    </source>
</evidence>
<name>A0A6A7YGL6_9PSED</name>
<dbReference type="EMBL" id="WIVV01000020">
    <property type="protein sequence ID" value="MQU42207.1"/>
    <property type="molecule type" value="Genomic_DNA"/>
</dbReference>
<evidence type="ECO:0000313" key="5">
    <source>
        <dbReference type="EMBL" id="MQT88282.1"/>
    </source>
</evidence>
<dbReference type="Proteomes" id="UP000441404">
    <property type="component" value="Unassembled WGS sequence"/>
</dbReference>
<keyword evidence="3" id="KW-0812">Transmembrane</keyword>
<dbReference type="PANTHER" id="PTHR30093">
    <property type="entry name" value="GENERAL SECRETION PATHWAY PROTEIN G"/>
    <property type="match status" value="1"/>
</dbReference>
<dbReference type="Gene3D" id="3.30.700.10">
    <property type="entry name" value="Glycoprotein, Type 4 Pilin"/>
    <property type="match status" value="1"/>
</dbReference>
<organism evidence="5 9">
    <name type="scientific">Pseudomonas helleri</name>
    <dbReference type="NCBI Taxonomy" id="1608996"/>
    <lineage>
        <taxon>Bacteria</taxon>
        <taxon>Pseudomonadati</taxon>
        <taxon>Pseudomonadota</taxon>
        <taxon>Gammaproteobacteria</taxon>
        <taxon>Pseudomonadales</taxon>
        <taxon>Pseudomonadaceae</taxon>
        <taxon>Pseudomonas</taxon>
    </lineage>
</organism>
<dbReference type="AlphaFoldDB" id="A0A6A7YGL6"/>
<feature type="transmembrane region" description="Helical" evidence="3">
    <location>
        <begin position="20"/>
        <end position="46"/>
    </location>
</feature>
<sequence length="151" mass="15871">MAFGRWAASHVWRLFVKQQQLGITLIEMMIVVAIIGLIASFALPAYHEHTMKARFAELNSISNTYKTAVALCYSESNDLSVCDAGSHGIPGPADPTDNLAAGMTVIDGVITMTGTEAAGGWTSVMTPSLSSSGGTLVWSQSGTCLEKGACK</sequence>
<evidence type="ECO:0000313" key="7">
    <source>
        <dbReference type="Proteomes" id="UP000441404"/>
    </source>
</evidence>
<dbReference type="EMBL" id="WIWI01000008">
    <property type="protein sequence ID" value="MQT88282.1"/>
    <property type="molecule type" value="Genomic_DNA"/>
</dbReference>
<protein>
    <submittedName>
        <fullName evidence="5">Prepilin-type N-terminal cleavage/methylation domain-containing protein</fullName>
    </submittedName>
</protein>
<evidence type="ECO:0000313" key="9">
    <source>
        <dbReference type="Proteomes" id="UP000489190"/>
    </source>
</evidence>
<evidence type="ECO:0000313" key="6">
    <source>
        <dbReference type="EMBL" id="MQU42207.1"/>
    </source>
</evidence>
<dbReference type="PANTHER" id="PTHR30093:SF34">
    <property type="entry name" value="PREPILIN PEPTIDASE-DEPENDENT PROTEIN D"/>
    <property type="match status" value="1"/>
</dbReference>
<dbReference type="Pfam" id="PF07963">
    <property type="entry name" value="N_methyl"/>
    <property type="match status" value="1"/>
</dbReference>
<dbReference type="EMBL" id="WIWJ01000054">
    <property type="protein sequence ID" value="MQT49441.1"/>
    <property type="molecule type" value="Genomic_DNA"/>
</dbReference>
<dbReference type="Proteomes" id="UP000489190">
    <property type="component" value="Unassembled WGS sequence"/>
</dbReference>
<keyword evidence="2" id="KW-0488">Methylation</keyword>
<keyword evidence="3" id="KW-1133">Transmembrane helix</keyword>
<keyword evidence="3" id="KW-0472">Membrane</keyword>
<comment type="caution">
    <text evidence="5">The sequence shown here is derived from an EMBL/GenBank/DDBJ whole genome shotgun (WGS) entry which is preliminary data.</text>
</comment>
<comment type="similarity">
    <text evidence="1">Belongs to the N-Me-Phe pilin family.</text>
</comment>
<proteinExistence type="inferred from homology"/>
<dbReference type="NCBIfam" id="TIGR02532">
    <property type="entry name" value="IV_pilin_GFxxxE"/>
    <property type="match status" value="1"/>
</dbReference>
<evidence type="ECO:0000256" key="2">
    <source>
        <dbReference type="ARBA" id="ARBA00022481"/>
    </source>
</evidence>
<evidence type="ECO:0000256" key="3">
    <source>
        <dbReference type="SAM" id="Phobius"/>
    </source>
</evidence>
<dbReference type="GO" id="GO:0043107">
    <property type="term" value="P:type IV pilus-dependent motility"/>
    <property type="evidence" value="ECO:0007669"/>
    <property type="project" value="TreeGrafter"/>
</dbReference>